<keyword evidence="3" id="KW-0813">Transport</keyword>
<keyword evidence="7" id="KW-0915">Sodium</keyword>
<evidence type="ECO:0000256" key="3">
    <source>
        <dbReference type="ARBA" id="ARBA00022448"/>
    </source>
</evidence>
<comment type="caution">
    <text evidence="13">The sequence shown here is derived from an EMBL/GenBank/DDBJ whole genome shotgun (WGS) entry which is preliminary data.</text>
</comment>
<accession>A0A151A244</accession>
<organism evidence="13 14">
    <name type="scientific">Staphylococcus kloosii</name>
    <dbReference type="NCBI Taxonomy" id="29384"/>
    <lineage>
        <taxon>Bacteria</taxon>
        <taxon>Bacillati</taxon>
        <taxon>Bacillota</taxon>
        <taxon>Bacilli</taxon>
        <taxon>Bacillales</taxon>
        <taxon>Staphylococcaceae</taxon>
        <taxon>Staphylococcus</taxon>
    </lineage>
</organism>
<evidence type="ECO:0000256" key="6">
    <source>
        <dbReference type="ARBA" id="ARBA00022989"/>
    </source>
</evidence>
<evidence type="ECO:0000256" key="7">
    <source>
        <dbReference type="ARBA" id="ARBA00023053"/>
    </source>
</evidence>
<keyword evidence="4" id="KW-1003">Cell membrane</keyword>
<feature type="transmembrane region" description="Helical" evidence="12">
    <location>
        <begin position="121"/>
        <end position="145"/>
    </location>
</feature>
<dbReference type="GO" id="GO:0015293">
    <property type="term" value="F:symporter activity"/>
    <property type="evidence" value="ECO:0007669"/>
    <property type="project" value="TreeGrafter"/>
</dbReference>
<dbReference type="EMBL" id="LUGM01000002">
    <property type="protein sequence ID" value="KYH13474.1"/>
    <property type="molecule type" value="Genomic_DNA"/>
</dbReference>
<feature type="transmembrane region" description="Helical" evidence="12">
    <location>
        <begin position="275"/>
        <end position="300"/>
    </location>
</feature>
<evidence type="ECO:0000256" key="9">
    <source>
        <dbReference type="ARBA" id="ARBA00023136"/>
    </source>
</evidence>
<evidence type="ECO:0000256" key="12">
    <source>
        <dbReference type="SAM" id="Phobius"/>
    </source>
</evidence>
<dbReference type="AlphaFoldDB" id="A0A151A244"/>
<evidence type="ECO:0000256" key="11">
    <source>
        <dbReference type="RuleBase" id="RU362091"/>
    </source>
</evidence>
<evidence type="ECO:0000256" key="1">
    <source>
        <dbReference type="ARBA" id="ARBA00004651"/>
    </source>
</evidence>
<evidence type="ECO:0000313" key="13">
    <source>
        <dbReference type="EMBL" id="KYH13474.1"/>
    </source>
</evidence>
<dbReference type="CDD" id="cd11495">
    <property type="entry name" value="SLC5sbd_NIS-like_u3"/>
    <property type="match status" value="1"/>
</dbReference>
<dbReference type="NCBIfam" id="TIGR00813">
    <property type="entry name" value="sss"/>
    <property type="match status" value="1"/>
</dbReference>
<name>A0A151A244_9STAP</name>
<feature type="transmembrane region" description="Helical" evidence="12">
    <location>
        <begin position="228"/>
        <end position="246"/>
    </location>
</feature>
<dbReference type="InterPro" id="IPR038377">
    <property type="entry name" value="Na/Glc_symporter_sf"/>
</dbReference>
<comment type="subcellular location">
    <subcellularLocation>
        <location evidence="1">Cell membrane</location>
        <topology evidence="1">Multi-pass membrane protein</topology>
    </subcellularLocation>
</comment>
<comment type="similarity">
    <text evidence="2 11">Belongs to the sodium:solute symporter (SSF) (TC 2.A.21) family.</text>
</comment>
<evidence type="ECO:0000256" key="2">
    <source>
        <dbReference type="ARBA" id="ARBA00006434"/>
    </source>
</evidence>
<feature type="transmembrane region" description="Helical" evidence="12">
    <location>
        <begin position="375"/>
        <end position="396"/>
    </location>
</feature>
<dbReference type="Proteomes" id="UP000075418">
    <property type="component" value="Unassembled WGS sequence"/>
</dbReference>
<dbReference type="Gene3D" id="1.20.1730.10">
    <property type="entry name" value="Sodium/glucose cotransporter"/>
    <property type="match status" value="1"/>
</dbReference>
<dbReference type="PANTHER" id="PTHR42985">
    <property type="entry name" value="SODIUM-COUPLED MONOCARBOXYLATE TRANSPORTER"/>
    <property type="match status" value="1"/>
</dbReference>
<protein>
    <submittedName>
        <fullName evidence="13">Na+/proline symporter</fullName>
    </submittedName>
</protein>
<feature type="transmembrane region" description="Helical" evidence="12">
    <location>
        <begin position="6"/>
        <end position="28"/>
    </location>
</feature>
<feature type="transmembrane region" description="Helical" evidence="12">
    <location>
        <begin position="79"/>
        <end position="100"/>
    </location>
</feature>
<keyword evidence="5 12" id="KW-0812">Transmembrane</keyword>
<keyword evidence="8" id="KW-0406">Ion transport</keyword>
<dbReference type="Pfam" id="PF00474">
    <property type="entry name" value="SSF"/>
    <property type="match status" value="1"/>
</dbReference>
<dbReference type="GO" id="GO:0005886">
    <property type="term" value="C:plasma membrane"/>
    <property type="evidence" value="ECO:0007669"/>
    <property type="project" value="UniProtKB-SubCell"/>
</dbReference>
<dbReference type="GO" id="GO:0006814">
    <property type="term" value="P:sodium ion transport"/>
    <property type="evidence" value="ECO:0007669"/>
    <property type="project" value="UniProtKB-KW"/>
</dbReference>
<evidence type="ECO:0000256" key="10">
    <source>
        <dbReference type="ARBA" id="ARBA00023201"/>
    </source>
</evidence>
<reference evidence="13 14" key="1">
    <citation type="submission" date="2016-02" db="EMBL/GenBank/DDBJ databases">
        <title>Draft genome sequence of hydrocarbon degrading Staphylococcus saprophyticus Strain CNV2, isolated from crude-oil contaminated soil from Noonmati Oil Refinery, Guwahati, Assam, India.</title>
        <authorList>
            <person name="Mukherjee A."/>
            <person name="Chettri B."/>
            <person name="Langpoklakpam J."/>
            <person name="Singh A.K."/>
            <person name="Chattopadhyay D.J."/>
        </authorList>
    </citation>
    <scope>NUCLEOTIDE SEQUENCE [LARGE SCALE GENOMIC DNA]</scope>
    <source>
        <strain evidence="13 14">CNV2</strain>
    </source>
</reference>
<feature type="transmembrane region" description="Helical" evidence="12">
    <location>
        <begin position="157"/>
        <end position="176"/>
    </location>
</feature>
<dbReference type="InterPro" id="IPR051163">
    <property type="entry name" value="Sodium:Solute_Symporter_SSF"/>
</dbReference>
<feature type="transmembrane region" description="Helical" evidence="12">
    <location>
        <begin position="188"/>
        <end position="208"/>
    </location>
</feature>
<keyword evidence="6 12" id="KW-1133">Transmembrane helix</keyword>
<evidence type="ECO:0000256" key="8">
    <source>
        <dbReference type="ARBA" id="ARBA00023065"/>
    </source>
</evidence>
<dbReference type="PANTHER" id="PTHR42985:SF40">
    <property type="entry name" value="LD47995P-RELATED"/>
    <property type="match status" value="1"/>
</dbReference>
<gene>
    <name evidence="13" type="ORF">A0131_01440</name>
</gene>
<feature type="transmembrane region" description="Helical" evidence="12">
    <location>
        <begin position="433"/>
        <end position="453"/>
    </location>
</feature>
<dbReference type="InterPro" id="IPR001734">
    <property type="entry name" value="Na/solute_symporter"/>
</dbReference>
<dbReference type="RefSeq" id="WP_061853705.1">
    <property type="nucleotide sequence ID" value="NZ_JADIIQ010000002.1"/>
</dbReference>
<feature type="transmembrane region" description="Helical" evidence="12">
    <location>
        <begin position="459"/>
        <end position="480"/>
    </location>
</feature>
<keyword evidence="10" id="KW-0739">Sodium transport</keyword>
<evidence type="ECO:0000256" key="4">
    <source>
        <dbReference type="ARBA" id="ARBA00022475"/>
    </source>
</evidence>
<dbReference type="PROSITE" id="PS50283">
    <property type="entry name" value="NA_SOLUT_SYMP_3"/>
    <property type="match status" value="1"/>
</dbReference>
<feature type="transmembrane region" description="Helical" evidence="12">
    <location>
        <begin position="49"/>
        <end position="67"/>
    </location>
</feature>
<keyword evidence="9 12" id="KW-0472">Membrane</keyword>
<sequence length="512" mass="56277">MQQVGFGAWNWVALFIYLFIMLLVGAYFTKRAGKNTESFFTASGRLPSWAVGFSIYATTLSAITYMSTPEKAFLTDWSYIAGNVAIIAIIPLLIYFYVPFFKKLKITSAYEYLEARFGPSIRVIGSLLFVLFHLGRIAIVIYLPTLAITSVSDMNPYLVVTLVGLLCIVYTFLGGFEGVVWSDFIQGVILLGGAILIIVLGIIYMPGGFHTMAHDAIEHKKVISADNWKINSAAAAIPVIFIGNIFNNLHQYTASQDVVQRYQASPSFKETVKSLWTNGVLVIISAPIFYGMGTMLYSFYRHADSLPKGFNTSSIVPYFVLTEMPPFVGGIVIAAIFAAAQSTISSSLNSISACLSVDIKHRFFSKRSEKEEVKFARWVIIIAGIFGYVMSLYLIASNSNDLWDLFLLITGLFGVPLAGVFAVGIFTKRANSFGIIVGLILGAIVAYTMNKFGGDNSPFIVSILSFVIAFGASYFASFLAPKYNKDITGLTIYEKNKPSTYISKVKNTEAKA</sequence>
<evidence type="ECO:0000256" key="5">
    <source>
        <dbReference type="ARBA" id="ARBA00022692"/>
    </source>
</evidence>
<evidence type="ECO:0000313" key="14">
    <source>
        <dbReference type="Proteomes" id="UP000075418"/>
    </source>
</evidence>
<proteinExistence type="inferred from homology"/>
<feature type="transmembrane region" description="Helical" evidence="12">
    <location>
        <begin position="402"/>
        <end position="426"/>
    </location>
</feature>